<dbReference type="RefSeq" id="XP_003285052.1">
    <property type="nucleotide sequence ID" value="XM_003285004.1"/>
</dbReference>
<evidence type="ECO:0000313" key="1">
    <source>
        <dbReference type="EMBL" id="EGC38391.1"/>
    </source>
</evidence>
<dbReference type="AlphaFoldDB" id="F0ZCB6"/>
<evidence type="ECO:0000313" key="2">
    <source>
        <dbReference type="Proteomes" id="UP000001064"/>
    </source>
</evidence>
<protein>
    <submittedName>
        <fullName evidence="1">Uncharacterized protein</fullName>
    </submittedName>
</protein>
<dbReference type="GeneID" id="10502116"/>
<gene>
    <name evidence="1" type="ORF">DICPUDRAFT_148913</name>
</gene>
<dbReference type="InParanoid" id="F0ZCB6"/>
<dbReference type="EMBL" id="GL870977">
    <property type="protein sequence ID" value="EGC38391.1"/>
    <property type="molecule type" value="Genomic_DNA"/>
</dbReference>
<sequence>MVCSILSTMYSCISNPEQANIKQTEAAITIFVHFGNAIKDNQENSKKAISRYY</sequence>
<keyword evidence="2" id="KW-1185">Reference proteome</keyword>
<dbReference type="Proteomes" id="UP000001064">
    <property type="component" value="Unassembled WGS sequence"/>
</dbReference>
<dbReference type="VEuPathDB" id="AmoebaDB:DICPUDRAFT_148913"/>
<name>F0ZCB6_DICPU</name>
<dbReference type="KEGG" id="dpp:DICPUDRAFT_148913"/>
<reference evidence="2" key="1">
    <citation type="journal article" date="2011" name="Genome Biol.">
        <title>Comparative genomics of the social amoebae Dictyostelium discoideum and Dictyostelium purpureum.</title>
        <authorList>
            <consortium name="US DOE Joint Genome Institute (JGI-PGF)"/>
            <person name="Sucgang R."/>
            <person name="Kuo A."/>
            <person name="Tian X."/>
            <person name="Salerno W."/>
            <person name="Parikh A."/>
            <person name="Feasley C.L."/>
            <person name="Dalin E."/>
            <person name="Tu H."/>
            <person name="Huang E."/>
            <person name="Barry K."/>
            <person name="Lindquist E."/>
            <person name="Shapiro H."/>
            <person name="Bruce D."/>
            <person name="Schmutz J."/>
            <person name="Salamov A."/>
            <person name="Fey P."/>
            <person name="Gaudet P."/>
            <person name="Anjard C."/>
            <person name="Babu M.M."/>
            <person name="Basu S."/>
            <person name="Bushmanova Y."/>
            <person name="van der Wel H."/>
            <person name="Katoh-Kurasawa M."/>
            <person name="Dinh C."/>
            <person name="Coutinho P.M."/>
            <person name="Saito T."/>
            <person name="Elias M."/>
            <person name="Schaap P."/>
            <person name="Kay R.R."/>
            <person name="Henrissat B."/>
            <person name="Eichinger L."/>
            <person name="Rivero F."/>
            <person name="Putnam N.H."/>
            <person name="West C.M."/>
            <person name="Loomis W.F."/>
            <person name="Chisholm R.L."/>
            <person name="Shaulsky G."/>
            <person name="Strassmann J.E."/>
            <person name="Queller D.C."/>
            <person name="Kuspa A."/>
            <person name="Grigoriev I.V."/>
        </authorList>
    </citation>
    <scope>NUCLEOTIDE SEQUENCE [LARGE SCALE GENOMIC DNA]</scope>
    <source>
        <strain evidence="2">QSDP1</strain>
    </source>
</reference>
<proteinExistence type="predicted"/>
<accession>F0ZCB6</accession>
<organism evidence="1 2">
    <name type="scientific">Dictyostelium purpureum</name>
    <name type="common">Slime mold</name>
    <dbReference type="NCBI Taxonomy" id="5786"/>
    <lineage>
        <taxon>Eukaryota</taxon>
        <taxon>Amoebozoa</taxon>
        <taxon>Evosea</taxon>
        <taxon>Eumycetozoa</taxon>
        <taxon>Dictyostelia</taxon>
        <taxon>Dictyosteliales</taxon>
        <taxon>Dictyosteliaceae</taxon>
        <taxon>Dictyostelium</taxon>
    </lineage>
</organism>